<organism evidence="1 2">
    <name type="scientific">Xaviernesmea oryzae</name>
    <dbReference type="NCBI Taxonomy" id="464029"/>
    <lineage>
        <taxon>Bacteria</taxon>
        <taxon>Pseudomonadati</taxon>
        <taxon>Pseudomonadota</taxon>
        <taxon>Alphaproteobacteria</taxon>
        <taxon>Hyphomicrobiales</taxon>
        <taxon>Rhizobiaceae</taxon>
        <taxon>Rhizobium/Agrobacterium group</taxon>
        <taxon>Xaviernesmea</taxon>
    </lineage>
</organism>
<sequence>MFSNVNLVVDRLLPRLALADVIRRRLTVRRNDLDIEEMPESWQRDIGLMDGRDRRCPAEEGAFRAARLICSQRNL</sequence>
<dbReference type="Proteomes" id="UP000192903">
    <property type="component" value="Unassembled WGS sequence"/>
</dbReference>
<proteinExistence type="predicted"/>
<dbReference type="RefSeq" id="WP_085425025.1">
    <property type="nucleotide sequence ID" value="NZ_FXAF01000011.1"/>
</dbReference>
<protein>
    <submittedName>
        <fullName evidence="1">Uncharacterized protein</fullName>
    </submittedName>
</protein>
<name>A0A1X7GVC3_9HYPH</name>
<dbReference type="AlphaFoldDB" id="A0A1X7GVC3"/>
<reference evidence="2" key="1">
    <citation type="submission" date="2017-04" db="EMBL/GenBank/DDBJ databases">
        <authorList>
            <person name="Varghese N."/>
            <person name="Submissions S."/>
        </authorList>
    </citation>
    <scope>NUCLEOTIDE SEQUENCE [LARGE SCALE GENOMIC DNA]</scope>
    <source>
        <strain evidence="2">B4P</strain>
    </source>
</reference>
<evidence type="ECO:0000313" key="1">
    <source>
        <dbReference type="EMBL" id="SMF75083.1"/>
    </source>
</evidence>
<evidence type="ECO:0000313" key="2">
    <source>
        <dbReference type="Proteomes" id="UP000192903"/>
    </source>
</evidence>
<dbReference type="EMBL" id="FXAF01000011">
    <property type="protein sequence ID" value="SMF75083.1"/>
    <property type="molecule type" value="Genomic_DNA"/>
</dbReference>
<gene>
    <name evidence="1" type="ORF">SAMN02982989_4456</name>
</gene>
<dbReference type="OrthoDB" id="8400549at2"/>
<keyword evidence="2" id="KW-1185">Reference proteome</keyword>
<accession>A0A1X7GVC3</accession>